<dbReference type="Pfam" id="PF11781">
    <property type="entry name" value="Zn_ribbon_RRN7"/>
    <property type="match status" value="1"/>
</dbReference>
<dbReference type="RefSeq" id="WP_012185942.1">
    <property type="nucleotide sequence ID" value="NC_009954.1"/>
</dbReference>
<proteinExistence type="predicted"/>
<evidence type="ECO:0000313" key="3">
    <source>
        <dbReference type="Proteomes" id="UP000001137"/>
    </source>
</evidence>
<dbReference type="OrthoDB" id="24996at2157"/>
<name>A8MD67_CALMQ</name>
<dbReference type="KEGG" id="cma:Cmaq_0889"/>
<dbReference type="EMBL" id="CP000852">
    <property type="protein sequence ID" value="ABW01723.1"/>
    <property type="molecule type" value="Genomic_DNA"/>
</dbReference>
<dbReference type="AlphaFoldDB" id="A8MD67"/>
<accession>A8MD67</accession>
<gene>
    <name evidence="2" type="ordered locus">Cmaq_0889</name>
</gene>
<dbReference type="HOGENOM" id="CLU_2911300_0_0_2"/>
<dbReference type="Proteomes" id="UP000001137">
    <property type="component" value="Chromosome"/>
</dbReference>
<dbReference type="InterPro" id="IPR021752">
    <property type="entry name" value="TF_Rrn7_Zf"/>
</dbReference>
<evidence type="ECO:0000313" key="2">
    <source>
        <dbReference type="EMBL" id="ABW01723.1"/>
    </source>
</evidence>
<reference evidence="2 3" key="1">
    <citation type="submission" date="2007-10" db="EMBL/GenBank/DDBJ databases">
        <title>Complete sequence of Caldivirga maquilingensis IC-167.</title>
        <authorList>
            <consortium name="US DOE Joint Genome Institute"/>
            <person name="Copeland A."/>
            <person name="Lucas S."/>
            <person name="Lapidus A."/>
            <person name="Barry K."/>
            <person name="Glavina del Rio T."/>
            <person name="Dalin E."/>
            <person name="Tice H."/>
            <person name="Pitluck S."/>
            <person name="Saunders E."/>
            <person name="Brettin T."/>
            <person name="Bruce D."/>
            <person name="Detter J.C."/>
            <person name="Han C."/>
            <person name="Schmutz J."/>
            <person name="Larimer F."/>
            <person name="Land M."/>
            <person name="Hauser L."/>
            <person name="Kyrpides N."/>
            <person name="Ivanova N."/>
            <person name="Biddle J.F."/>
            <person name="Zhang Z."/>
            <person name="Fitz-Gibbon S.T."/>
            <person name="Lowe T.M."/>
            <person name="Saltikov C."/>
            <person name="House C.H."/>
            <person name="Richardson P."/>
        </authorList>
    </citation>
    <scope>NUCLEOTIDE SEQUENCE [LARGE SCALE GENOMIC DNA]</scope>
    <source>
        <strain evidence="3">ATCC 700844 / DSM 13496 / JCM 10307 / IC-167</strain>
    </source>
</reference>
<protein>
    <recommendedName>
        <fullName evidence="1">RRN7-type domain-containing protein</fullName>
    </recommendedName>
</protein>
<organism evidence="2 3">
    <name type="scientific">Caldivirga maquilingensis (strain ATCC 700844 / DSM 13496 / JCM 10307 / IC-167)</name>
    <dbReference type="NCBI Taxonomy" id="397948"/>
    <lineage>
        <taxon>Archaea</taxon>
        <taxon>Thermoproteota</taxon>
        <taxon>Thermoprotei</taxon>
        <taxon>Thermoproteales</taxon>
        <taxon>Thermoproteaceae</taxon>
        <taxon>Caldivirga</taxon>
    </lineage>
</organism>
<feature type="domain" description="RRN7-type" evidence="1">
    <location>
        <begin position="6"/>
        <end position="33"/>
    </location>
</feature>
<dbReference type="STRING" id="397948.Cmaq_0889"/>
<sequence>MSSEGKWVCAVCGSRDVGLIIEGKLYCSKCGSKVIRLHMYRFLNRLKQENLIDPSVEIPKP</sequence>
<dbReference type="eggNOG" id="arCOG01640">
    <property type="taxonomic scope" value="Archaea"/>
</dbReference>
<dbReference type="GeneID" id="5709657"/>
<keyword evidence="3" id="KW-1185">Reference proteome</keyword>
<evidence type="ECO:0000259" key="1">
    <source>
        <dbReference type="Pfam" id="PF11781"/>
    </source>
</evidence>